<evidence type="ECO:0000256" key="1">
    <source>
        <dbReference type="SAM" id="MobiDB-lite"/>
    </source>
</evidence>
<feature type="region of interest" description="Disordered" evidence="1">
    <location>
        <begin position="356"/>
        <end position="382"/>
    </location>
</feature>
<feature type="compositionally biased region" description="Polar residues" evidence="1">
    <location>
        <begin position="119"/>
        <end position="129"/>
    </location>
</feature>
<dbReference type="AlphaFoldDB" id="A0A6A6XAR7"/>
<feature type="region of interest" description="Disordered" evidence="1">
    <location>
        <begin position="300"/>
        <end position="331"/>
    </location>
</feature>
<feature type="transmembrane region" description="Helical" evidence="2">
    <location>
        <begin position="587"/>
        <end position="609"/>
    </location>
</feature>
<dbReference type="OrthoDB" id="3800844at2759"/>
<keyword evidence="2" id="KW-0472">Membrane</keyword>
<evidence type="ECO:0000313" key="4">
    <source>
        <dbReference type="Proteomes" id="UP000799757"/>
    </source>
</evidence>
<evidence type="ECO:0000256" key="2">
    <source>
        <dbReference type="SAM" id="Phobius"/>
    </source>
</evidence>
<proteinExistence type="predicted"/>
<feature type="region of interest" description="Disordered" evidence="1">
    <location>
        <begin position="1"/>
        <end position="53"/>
    </location>
</feature>
<reference evidence="3" key="1">
    <citation type="journal article" date="2020" name="Stud. Mycol.">
        <title>101 Dothideomycetes genomes: a test case for predicting lifestyles and emergence of pathogens.</title>
        <authorList>
            <person name="Haridas S."/>
            <person name="Albert R."/>
            <person name="Binder M."/>
            <person name="Bloem J."/>
            <person name="Labutti K."/>
            <person name="Salamov A."/>
            <person name="Andreopoulos B."/>
            <person name="Baker S."/>
            <person name="Barry K."/>
            <person name="Bills G."/>
            <person name="Bluhm B."/>
            <person name="Cannon C."/>
            <person name="Castanera R."/>
            <person name="Culley D."/>
            <person name="Daum C."/>
            <person name="Ezra D."/>
            <person name="Gonzalez J."/>
            <person name="Henrissat B."/>
            <person name="Kuo A."/>
            <person name="Liang C."/>
            <person name="Lipzen A."/>
            <person name="Lutzoni F."/>
            <person name="Magnuson J."/>
            <person name="Mondo S."/>
            <person name="Nolan M."/>
            <person name="Ohm R."/>
            <person name="Pangilinan J."/>
            <person name="Park H.-J."/>
            <person name="Ramirez L."/>
            <person name="Alfaro M."/>
            <person name="Sun H."/>
            <person name="Tritt A."/>
            <person name="Yoshinaga Y."/>
            <person name="Zwiers L.-H."/>
            <person name="Turgeon B."/>
            <person name="Goodwin S."/>
            <person name="Spatafora J."/>
            <person name="Crous P."/>
            <person name="Grigoriev I."/>
        </authorList>
    </citation>
    <scope>NUCLEOTIDE SEQUENCE</scope>
    <source>
        <strain evidence="3">CBS 109.77</strain>
    </source>
</reference>
<gene>
    <name evidence="3" type="ORF">K505DRAFT_338110</name>
</gene>
<feature type="compositionally biased region" description="Polar residues" evidence="1">
    <location>
        <begin position="216"/>
        <end position="229"/>
    </location>
</feature>
<keyword evidence="4" id="KW-1185">Reference proteome</keyword>
<dbReference type="Proteomes" id="UP000799757">
    <property type="component" value="Unassembled WGS sequence"/>
</dbReference>
<dbReference type="EMBL" id="MU001942">
    <property type="protein sequence ID" value="KAF2793103.1"/>
    <property type="molecule type" value="Genomic_DNA"/>
</dbReference>
<organism evidence="3 4">
    <name type="scientific">Melanomma pulvis-pyrius CBS 109.77</name>
    <dbReference type="NCBI Taxonomy" id="1314802"/>
    <lineage>
        <taxon>Eukaryota</taxon>
        <taxon>Fungi</taxon>
        <taxon>Dikarya</taxon>
        <taxon>Ascomycota</taxon>
        <taxon>Pezizomycotina</taxon>
        <taxon>Dothideomycetes</taxon>
        <taxon>Pleosporomycetidae</taxon>
        <taxon>Pleosporales</taxon>
        <taxon>Melanommataceae</taxon>
        <taxon>Melanomma</taxon>
    </lineage>
</organism>
<sequence>MSEPSSPRTPGERVEIQEVPDIETPTEPQTKSEEQHEQAQVQEDELRHPLSPVCLNRKTAGDFLMVEQKFEEPERGGLQRRRSGPTTLQKRIERARNSFPYPLMRQMSSSPPYHETRPRSVSNSTSHSNEQFIDGRMTPGFINQPPGMIRNFYQNSQNGQYEMGTTPNMAMIERAARSTQMRQMDDGDQGPSRYDWAVMSTHNTMHRDRAIVPRSGSMSSEGGYTSSGAGQDARVPLHELRERDQHRLFAQGLSINVPSSPRHQRHPAFNSRSALGETYPVAPLHDSDCDILEDIELETQDGSQNGAQNESNGIRRQLSQKSSFSRKRLRHSPEMGQWFEPVQPRQHHLDYRLQPSPIYTQRPRPSYNPRSREALNSYPKSRQRYRYPSNTPLFQLSTFPTTQPSPTPRPPSKKTWPARLITWLTTQPRSAEPNQHGNHFTTNLEHDIAPIHWLLRVFQSVVWITFFGIYMWSAWLGHHKLAFDCYELKTQLNILHPGTGVILPGDRLDIPSGVEIPAQYIITHDSMRSSLCILTPAIPETALFDTFKARWIIGVMCTGIAHLVELVMFLLLGNIMRKSGAYGNRTLLIRVFVGLAAAMAASAAVMKWASVVLGFKEM</sequence>
<feature type="region of interest" description="Disordered" evidence="1">
    <location>
        <begin position="70"/>
        <end position="129"/>
    </location>
</feature>
<feature type="compositionally biased region" description="Polar residues" evidence="1">
    <location>
        <begin position="300"/>
        <end position="323"/>
    </location>
</feature>
<feature type="region of interest" description="Disordered" evidence="1">
    <location>
        <begin position="213"/>
        <end position="232"/>
    </location>
</feature>
<feature type="transmembrane region" description="Helical" evidence="2">
    <location>
        <begin position="551"/>
        <end position="575"/>
    </location>
</feature>
<keyword evidence="2" id="KW-0812">Transmembrane</keyword>
<protein>
    <submittedName>
        <fullName evidence="3">Uncharacterized protein</fullName>
    </submittedName>
</protein>
<name>A0A6A6XAR7_9PLEO</name>
<keyword evidence="2" id="KW-1133">Transmembrane helix</keyword>
<accession>A0A6A6XAR7</accession>
<evidence type="ECO:0000313" key="3">
    <source>
        <dbReference type="EMBL" id="KAF2793103.1"/>
    </source>
</evidence>